<dbReference type="GO" id="GO:0022857">
    <property type="term" value="F:transmembrane transporter activity"/>
    <property type="evidence" value="ECO:0007669"/>
    <property type="project" value="InterPro"/>
</dbReference>
<organism evidence="2 3">
    <name type="scientific">Anaerorhabdus furcosa</name>
    <dbReference type="NCBI Taxonomy" id="118967"/>
    <lineage>
        <taxon>Bacteria</taxon>
        <taxon>Bacillati</taxon>
        <taxon>Bacillota</taxon>
        <taxon>Erysipelotrichia</taxon>
        <taxon>Erysipelotrichales</taxon>
        <taxon>Erysipelotrichaceae</taxon>
        <taxon>Anaerorhabdus</taxon>
    </lineage>
</organism>
<feature type="transmembrane region" description="Helical" evidence="1">
    <location>
        <begin position="103"/>
        <end position="125"/>
    </location>
</feature>
<evidence type="ECO:0008006" key="4">
    <source>
        <dbReference type="Google" id="ProtNLM"/>
    </source>
</evidence>
<evidence type="ECO:0000256" key="1">
    <source>
        <dbReference type="SAM" id="Phobius"/>
    </source>
</evidence>
<dbReference type="AlphaFoldDB" id="A0A1T4PF21"/>
<sequence>MNKITKKITIAAALIAIGLLLPQVLHVFGNGLAGMISPLHIPAFFAGFLLGPIWGLGVGILVPLLSSVITGMPPLFPIGMAMMVEIGLYGLMSGLCNKKFNVWISLAIAIVVGRIGYVLAAAFLLQIFSFEGVVTSLIANFSGGFIAIIVQFAIIPVLVTRLKKVI</sequence>
<evidence type="ECO:0000313" key="3">
    <source>
        <dbReference type="Proteomes" id="UP000243297"/>
    </source>
</evidence>
<gene>
    <name evidence="2" type="ORF">SAMN02745191_1984</name>
</gene>
<feature type="transmembrane region" description="Helical" evidence="1">
    <location>
        <begin position="137"/>
        <end position="159"/>
    </location>
</feature>
<keyword evidence="1" id="KW-0472">Membrane</keyword>
<dbReference type="EMBL" id="FUWY01000006">
    <property type="protein sequence ID" value="SJZ90102.1"/>
    <property type="molecule type" value="Genomic_DNA"/>
</dbReference>
<keyword evidence="1" id="KW-0812">Transmembrane</keyword>
<name>A0A1T4PF21_9FIRM</name>
<dbReference type="RefSeq" id="WP_078712387.1">
    <property type="nucleotide sequence ID" value="NZ_FUWY01000006.1"/>
</dbReference>
<reference evidence="3" key="1">
    <citation type="submission" date="2017-02" db="EMBL/GenBank/DDBJ databases">
        <authorList>
            <person name="Varghese N."/>
            <person name="Submissions S."/>
        </authorList>
    </citation>
    <scope>NUCLEOTIDE SEQUENCE [LARGE SCALE GENOMIC DNA]</scope>
    <source>
        <strain evidence="3">ATCC 25662</strain>
    </source>
</reference>
<dbReference type="InterPro" id="IPR024529">
    <property type="entry name" value="ECF_trnsprt_substrate-spec"/>
</dbReference>
<feature type="transmembrane region" description="Helical" evidence="1">
    <location>
        <begin position="39"/>
        <end position="62"/>
    </location>
</feature>
<keyword evidence="3" id="KW-1185">Reference proteome</keyword>
<dbReference type="OrthoDB" id="9815422at2"/>
<protein>
    <recommendedName>
        <fullName evidence="4">ECF transporter S component</fullName>
    </recommendedName>
</protein>
<dbReference type="STRING" id="118967.SAMN02745191_1984"/>
<evidence type="ECO:0000313" key="2">
    <source>
        <dbReference type="EMBL" id="SJZ90102.1"/>
    </source>
</evidence>
<dbReference type="Pfam" id="PF12822">
    <property type="entry name" value="ECF_trnsprt"/>
    <property type="match status" value="1"/>
</dbReference>
<dbReference type="PRINTS" id="PR00303">
    <property type="entry name" value="SECYTRNLCASE"/>
</dbReference>
<feature type="transmembrane region" description="Helical" evidence="1">
    <location>
        <begin position="74"/>
        <end position="91"/>
    </location>
</feature>
<dbReference type="Gene3D" id="1.10.1760.20">
    <property type="match status" value="1"/>
</dbReference>
<keyword evidence="1" id="KW-1133">Transmembrane helix</keyword>
<proteinExistence type="predicted"/>
<accession>A0A1T4PF21</accession>
<dbReference type="Proteomes" id="UP000243297">
    <property type="component" value="Unassembled WGS sequence"/>
</dbReference>